<name>A0AA48M229_9ZZZZ</name>
<dbReference type="EMBL" id="OY288114">
    <property type="protein sequence ID" value="CAJ0884143.1"/>
    <property type="molecule type" value="Genomic_DNA"/>
</dbReference>
<dbReference type="PANTHER" id="PTHR41252">
    <property type="entry name" value="BLR2505 PROTEIN"/>
    <property type="match status" value="1"/>
</dbReference>
<dbReference type="SUPFAM" id="SSF54427">
    <property type="entry name" value="NTF2-like"/>
    <property type="match status" value="2"/>
</dbReference>
<dbReference type="Pfam" id="PF12680">
    <property type="entry name" value="SnoaL_2"/>
    <property type="match status" value="2"/>
</dbReference>
<dbReference type="InterPro" id="IPR037401">
    <property type="entry name" value="SnoaL-like"/>
</dbReference>
<evidence type="ECO:0000256" key="1">
    <source>
        <dbReference type="SAM" id="MobiDB-lite"/>
    </source>
</evidence>
<proteinExistence type="predicted"/>
<gene>
    <name evidence="3" type="ORF">AMST5_03497</name>
</gene>
<reference evidence="3" key="1">
    <citation type="submission" date="2023-07" db="EMBL/GenBank/DDBJ databases">
        <authorList>
            <person name="Pelsma A.J. K."/>
        </authorList>
    </citation>
    <scope>NUCLEOTIDE SEQUENCE</scope>
</reference>
<feature type="domain" description="SnoaL-like" evidence="2">
    <location>
        <begin position="182"/>
        <end position="279"/>
    </location>
</feature>
<sequence length="294" mass="33519">MMHGFGGRSTRSADSETRRRVHELVRLRMAGQVDALLRYFVEDVELRYNSSKSGLFPLGGWQGLGALREYIRRTDIDYEPLEAEVQDVIVEGDRTAVRWTGRFRRRANGSVHVMDMAHFMRWRKDRIESLDEYMDDHAVSRATGPLPQNLEDMSDPREPGLSREQMARRVMELCSFSRAGPNIDLIRRYCASDVVSEFVGDRSVISYAGRHRGVDALTNIIHSINIDFEQVGCATPEMVVDGTGVAARRTVEWRHRGTGRRGIVELADFVRFENGLIIEVVEFRDSVALLQMQG</sequence>
<evidence type="ECO:0000259" key="2">
    <source>
        <dbReference type="Pfam" id="PF12680"/>
    </source>
</evidence>
<dbReference type="PANTHER" id="PTHR41252:SF1">
    <property type="entry name" value="BLR2505 PROTEIN"/>
    <property type="match status" value="1"/>
</dbReference>
<feature type="region of interest" description="Disordered" evidence="1">
    <location>
        <begin position="141"/>
        <end position="160"/>
    </location>
</feature>
<dbReference type="Gene3D" id="3.10.450.50">
    <property type="match status" value="2"/>
</dbReference>
<accession>A0AA48M229</accession>
<protein>
    <recommendedName>
        <fullName evidence="2">SnoaL-like domain-containing protein</fullName>
    </recommendedName>
</protein>
<organism evidence="3">
    <name type="scientific">freshwater sediment metagenome</name>
    <dbReference type="NCBI Taxonomy" id="556182"/>
    <lineage>
        <taxon>unclassified sequences</taxon>
        <taxon>metagenomes</taxon>
        <taxon>ecological metagenomes</taxon>
    </lineage>
</organism>
<dbReference type="InterPro" id="IPR032710">
    <property type="entry name" value="NTF2-like_dom_sf"/>
</dbReference>
<evidence type="ECO:0000313" key="3">
    <source>
        <dbReference type="EMBL" id="CAJ0884143.1"/>
    </source>
</evidence>
<dbReference type="AlphaFoldDB" id="A0AA48M229"/>
<feature type="domain" description="SnoaL-like" evidence="2">
    <location>
        <begin position="23"/>
        <end position="127"/>
    </location>
</feature>